<feature type="transmembrane region" description="Helical" evidence="1">
    <location>
        <begin position="195"/>
        <end position="214"/>
    </location>
</feature>
<dbReference type="PANTHER" id="PTHR37810">
    <property type="entry name" value="IMMUNITY PROTEIN SDPI"/>
    <property type="match status" value="1"/>
</dbReference>
<dbReference type="RefSeq" id="WP_343827305.1">
    <property type="nucleotide sequence ID" value="NZ_BAAACI010000007.1"/>
</dbReference>
<reference evidence="3 4" key="1">
    <citation type="journal article" date="2019" name="Int. J. Syst. Evol. Microbiol.">
        <title>The Global Catalogue of Microorganisms (GCM) 10K type strain sequencing project: providing services to taxonomists for standard genome sequencing and annotation.</title>
        <authorList>
            <consortium name="The Broad Institute Genomics Platform"/>
            <consortium name="The Broad Institute Genome Sequencing Center for Infectious Disease"/>
            <person name="Wu L."/>
            <person name="Ma J."/>
        </authorList>
    </citation>
    <scope>NUCLEOTIDE SEQUENCE [LARGE SCALE GENOMIC DNA]</scope>
    <source>
        <strain evidence="3 4">JCM 1417</strain>
    </source>
</reference>
<dbReference type="PANTHER" id="PTHR37810:SF9">
    <property type="entry name" value="MEMBRANE PROTEIN"/>
    <property type="match status" value="1"/>
</dbReference>
<name>A0ABN1KUU8_CLOSU</name>
<evidence type="ECO:0000313" key="4">
    <source>
        <dbReference type="Proteomes" id="UP001501047"/>
    </source>
</evidence>
<keyword evidence="1" id="KW-0472">Membrane</keyword>
<evidence type="ECO:0000259" key="2">
    <source>
        <dbReference type="Pfam" id="PF19124"/>
    </source>
</evidence>
<feature type="transmembrane region" description="Helical" evidence="1">
    <location>
        <begin position="84"/>
        <end position="108"/>
    </location>
</feature>
<feature type="transmembrane region" description="Helical" evidence="1">
    <location>
        <begin position="274"/>
        <end position="295"/>
    </location>
</feature>
<comment type="caution">
    <text evidence="3">The sequence shown here is derived from an EMBL/GenBank/DDBJ whole genome shotgun (WGS) entry which is preliminary data.</text>
</comment>
<feature type="transmembrane region" description="Helical" evidence="1">
    <location>
        <begin position="246"/>
        <end position="268"/>
    </location>
</feature>
<evidence type="ECO:0000313" key="3">
    <source>
        <dbReference type="EMBL" id="GAA0776521.1"/>
    </source>
</evidence>
<dbReference type="InterPro" id="IPR043831">
    <property type="entry name" value="DUF5808"/>
</dbReference>
<sequence length="376" mass="43553">MDRWLFLAFMNSLLLVIFLISYFINKTSNNGIFFGVRFPKEYQGEKELKDIEKSYRKVISTIFLIMFIGVNILFFNLNSYSEDILGAIMGITTVGSLVISFLVYLPYYKKTKILKKDRNWTYAKRNVVVVETTLRKPKKDEKIKPIDSKWFLMLFLFPLISIGLTMYKYDALPKIMEIPYTSFGEFNKDTLRGFLIIYQFPMVQIFLATLLYGINKVIISSKVDLNSGSIEKAITRKKKFKKMGSIIIMIMALETLILFSLIQASILFNFDSMIINYIFMIIQMITIIIFIIVFIKVGQGGRNITTKDEKDELYKDDDDKWILGSIYYNKNDPAWMVEKRLGVGWTVNFAHPKSWVAVGGLVVFIIGSIVMSILLK</sequence>
<keyword evidence="1" id="KW-1133">Transmembrane helix</keyword>
<dbReference type="Proteomes" id="UP001501047">
    <property type="component" value="Unassembled WGS sequence"/>
</dbReference>
<organism evidence="3 4">
    <name type="scientific">Clostridium subterminale</name>
    <dbReference type="NCBI Taxonomy" id="1550"/>
    <lineage>
        <taxon>Bacteria</taxon>
        <taxon>Bacillati</taxon>
        <taxon>Bacillota</taxon>
        <taxon>Clostridia</taxon>
        <taxon>Eubacteriales</taxon>
        <taxon>Clostridiaceae</taxon>
        <taxon>Clostridium</taxon>
    </lineage>
</organism>
<gene>
    <name evidence="3" type="ORF">GCM10008908_30070</name>
</gene>
<feature type="transmembrane region" description="Helical" evidence="1">
    <location>
        <begin position="355"/>
        <end position="375"/>
    </location>
</feature>
<feature type="transmembrane region" description="Helical" evidence="1">
    <location>
        <begin position="58"/>
        <end position="78"/>
    </location>
</feature>
<protein>
    <submittedName>
        <fullName evidence="3">DUF1648 domain-containing protein</fullName>
    </submittedName>
</protein>
<feature type="transmembrane region" description="Helical" evidence="1">
    <location>
        <begin position="6"/>
        <end position="24"/>
    </location>
</feature>
<feature type="domain" description="DUF5808" evidence="2">
    <location>
        <begin position="330"/>
        <end position="355"/>
    </location>
</feature>
<dbReference type="EMBL" id="BAAACI010000007">
    <property type="protein sequence ID" value="GAA0776521.1"/>
    <property type="molecule type" value="Genomic_DNA"/>
</dbReference>
<feature type="transmembrane region" description="Helical" evidence="1">
    <location>
        <begin position="150"/>
        <end position="169"/>
    </location>
</feature>
<keyword evidence="4" id="KW-1185">Reference proteome</keyword>
<dbReference type="Pfam" id="PF19124">
    <property type="entry name" value="DUF5808"/>
    <property type="match status" value="1"/>
</dbReference>
<keyword evidence="1" id="KW-0812">Transmembrane</keyword>
<accession>A0ABN1KUU8</accession>
<proteinExistence type="predicted"/>
<evidence type="ECO:0000256" key="1">
    <source>
        <dbReference type="SAM" id="Phobius"/>
    </source>
</evidence>